<dbReference type="GO" id="GO:0004497">
    <property type="term" value="F:monooxygenase activity"/>
    <property type="evidence" value="ECO:0007669"/>
    <property type="project" value="UniProtKB-ARBA"/>
</dbReference>
<proteinExistence type="predicted"/>
<name>A0A5R9GF56_9BACL</name>
<dbReference type="InterPro" id="IPR036922">
    <property type="entry name" value="Rieske_2Fe-2S_sf"/>
</dbReference>
<dbReference type="RefSeq" id="WP_138193761.1">
    <property type="nucleotide sequence ID" value="NZ_VCIW01000004.1"/>
</dbReference>
<evidence type="ECO:0000256" key="2">
    <source>
        <dbReference type="ARBA" id="ARBA00022723"/>
    </source>
</evidence>
<evidence type="ECO:0000256" key="3">
    <source>
        <dbReference type="ARBA" id="ARBA00023004"/>
    </source>
</evidence>
<organism evidence="6 7">
    <name type="scientific">Paenibacillus antri</name>
    <dbReference type="NCBI Taxonomy" id="2582848"/>
    <lineage>
        <taxon>Bacteria</taxon>
        <taxon>Bacillati</taxon>
        <taxon>Bacillota</taxon>
        <taxon>Bacilli</taxon>
        <taxon>Bacillales</taxon>
        <taxon>Paenibacillaceae</taxon>
        <taxon>Paenibacillus</taxon>
    </lineage>
</organism>
<reference evidence="6 7" key="1">
    <citation type="submission" date="2019-05" db="EMBL/GenBank/DDBJ databases">
        <authorList>
            <person name="Narsing Rao M.P."/>
            <person name="Li W.J."/>
        </authorList>
    </citation>
    <scope>NUCLEOTIDE SEQUENCE [LARGE SCALE GENOMIC DNA]</scope>
    <source>
        <strain evidence="6 7">SYSU_K30003</strain>
    </source>
</reference>
<keyword evidence="3" id="KW-0408">Iron</keyword>
<comment type="caution">
    <text evidence="6">The sequence shown here is derived from an EMBL/GenBank/DDBJ whole genome shotgun (WGS) entry which is preliminary data.</text>
</comment>
<keyword evidence="4" id="KW-0411">Iron-sulfur</keyword>
<keyword evidence="7" id="KW-1185">Reference proteome</keyword>
<dbReference type="Gene3D" id="2.102.10.10">
    <property type="entry name" value="Rieske [2Fe-2S] iron-sulphur domain"/>
    <property type="match status" value="1"/>
</dbReference>
<dbReference type="CDD" id="cd03467">
    <property type="entry name" value="Rieske"/>
    <property type="match status" value="1"/>
</dbReference>
<keyword evidence="2" id="KW-0479">Metal-binding</keyword>
<dbReference type="Pfam" id="PF00355">
    <property type="entry name" value="Rieske"/>
    <property type="match status" value="1"/>
</dbReference>
<accession>A0A5R9GF56</accession>
<dbReference type="GO" id="GO:0051537">
    <property type="term" value="F:2 iron, 2 sulfur cluster binding"/>
    <property type="evidence" value="ECO:0007669"/>
    <property type="project" value="UniProtKB-KW"/>
</dbReference>
<evidence type="ECO:0000256" key="1">
    <source>
        <dbReference type="ARBA" id="ARBA00022714"/>
    </source>
</evidence>
<evidence type="ECO:0000256" key="4">
    <source>
        <dbReference type="ARBA" id="ARBA00023014"/>
    </source>
</evidence>
<dbReference type="Proteomes" id="UP000309676">
    <property type="component" value="Unassembled WGS sequence"/>
</dbReference>
<dbReference type="GO" id="GO:0016705">
    <property type="term" value="F:oxidoreductase activity, acting on paired donors, with incorporation or reduction of molecular oxygen"/>
    <property type="evidence" value="ECO:0007669"/>
    <property type="project" value="UniProtKB-ARBA"/>
</dbReference>
<dbReference type="PANTHER" id="PTHR21496">
    <property type="entry name" value="FERREDOXIN-RELATED"/>
    <property type="match status" value="1"/>
</dbReference>
<dbReference type="GO" id="GO:0046872">
    <property type="term" value="F:metal ion binding"/>
    <property type="evidence" value="ECO:0007669"/>
    <property type="project" value="UniProtKB-KW"/>
</dbReference>
<dbReference type="EMBL" id="VCIW01000004">
    <property type="protein sequence ID" value="TLS52770.1"/>
    <property type="molecule type" value="Genomic_DNA"/>
</dbReference>
<protein>
    <submittedName>
        <fullName evidence="6">Rieske (2Fe-2S) protein</fullName>
    </submittedName>
</protein>
<feature type="domain" description="Rieske" evidence="5">
    <location>
        <begin position="4"/>
        <end position="122"/>
    </location>
</feature>
<evidence type="ECO:0000313" key="7">
    <source>
        <dbReference type="Proteomes" id="UP000309676"/>
    </source>
</evidence>
<dbReference type="OrthoDB" id="9795104at2"/>
<dbReference type="PROSITE" id="PS51296">
    <property type="entry name" value="RIESKE"/>
    <property type="match status" value="1"/>
</dbReference>
<dbReference type="PANTHER" id="PTHR21496:SF23">
    <property type="entry name" value="3-PHENYLPROPIONATE_CINNAMIC ACID DIOXYGENASE FERREDOXIN SUBUNIT"/>
    <property type="match status" value="1"/>
</dbReference>
<sequence length="124" mass="14280">MARHYIGTTDQFPVGEATLVQVGGRKLGIYRFDDDQFHALLNYCPHQGAELCRGPVTSWLRSPKPGEFQYEKEGEIVRCPWHGWEFDIRSGCMVVDHKVRTLTYDVTVERFDVSVDEGKVYVKI</sequence>
<dbReference type="InterPro" id="IPR017941">
    <property type="entry name" value="Rieske_2Fe-2S"/>
</dbReference>
<gene>
    <name evidence="6" type="ORF">FE782_09095</name>
</gene>
<evidence type="ECO:0000259" key="5">
    <source>
        <dbReference type="PROSITE" id="PS51296"/>
    </source>
</evidence>
<evidence type="ECO:0000313" key="6">
    <source>
        <dbReference type="EMBL" id="TLS52770.1"/>
    </source>
</evidence>
<dbReference type="AlphaFoldDB" id="A0A5R9GF56"/>
<dbReference type="SUPFAM" id="SSF50022">
    <property type="entry name" value="ISP domain"/>
    <property type="match status" value="1"/>
</dbReference>
<keyword evidence="1" id="KW-0001">2Fe-2S</keyword>